<comment type="similarity">
    <text evidence="2 6">Belongs to the ABC-3 integral membrane protein family.</text>
</comment>
<evidence type="ECO:0000256" key="1">
    <source>
        <dbReference type="ARBA" id="ARBA00004141"/>
    </source>
</evidence>
<evidence type="ECO:0000313" key="8">
    <source>
        <dbReference type="EMBL" id="GEK80886.1"/>
    </source>
</evidence>
<dbReference type="PANTHER" id="PTHR30477:SF21">
    <property type="entry name" value="ABC-3 PROTEIN"/>
    <property type="match status" value="1"/>
</dbReference>
<evidence type="ECO:0000256" key="7">
    <source>
        <dbReference type="SAM" id="Phobius"/>
    </source>
</evidence>
<gene>
    <name evidence="8" type="ORF">ABA31_22370</name>
</gene>
<evidence type="ECO:0000313" key="9">
    <source>
        <dbReference type="Proteomes" id="UP000321749"/>
    </source>
</evidence>
<feature type="transmembrane region" description="Helical" evidence="7">
    <location>
        <begin position="59"/>
        <end position="87"/>
    </location>
</feature>
<reference evidence="8 9" key="1">
    <citation type="submission" date="2019-07" db="EMBL/GenBank/DDBJ databases">
        <title>Whole genome shotgun sequence of Agrococcus baldri NBRC 103055.</title>
        <authorList>
            <person name="Hosoyama A."/>
            <person name="Uohara A."/>
            <person name="Ohji S."/>
            <person name="Ichikawa N."/>
        </authorList>
    </citation>
    <scope>NUCLEOTIDE SEQUENCE [LARGE SCALE GENOMIC DNA]</scope>
    <source>
        <strain evidence="8 9">NBRC 103055</strain>
    </source>
</reference>
<dbReference type="Proteomes" id="UP000321749">
    <property type="component" value="Unassembled WGS sequence"/>
</dbReference>
<keyword evidence="6" id="KW-0813">Transport</keyword>
<feature type="transmembrane region" description="Helical" evidence="7">
    <location>
        <begin position="219"/>
        <end position="240"/>
    </location>
</feature>
<comment type="caution">
    <text evidence="8">The sequence shown here is derived from an EMBL/GenBank/DDBJ whole genome shotgun (WGS) entry which is preliminary data.</text>
</comment>
<keyword evidence="5 7" id="KW-0472">Membrane</keyword>
<keyword evidence="9" id="KW-1185">Reference proteome</keyword>
<feature type="transmembrane region" description="Helical" evidence="7">
    <location>
        <begin position="246"/>
        <end position="266"/>
    </location>
</feature>
<dbReference type="SUPFAM" id="SSF81345">
    <property type="entry name" value="ABC transporter involved in vitamin B12 uptake, BtuC"/>
    <property type="match status" value="1"/>
</dbReference>
<evidence type="ECO:0000256" key="4">
    <source>
        <dbReference type="ARBA" id="ARBA00022989"/>
    </source>
</evidence>
<evidence type="ECO:0000256" key="5">
    <source>
        <dbReference type="ARBA" id="ARBA00023136"/>
    </source>
</evidence>
<name>A0AA87RDS0_9MICO</name>
<evidence type="ECO:0000256" key="6">
    <source>
        <dbReference type="RuleBase" id="RU003943"/>
    </source>
</evidence>
<feature type="transmembrane region" description="Helical" evidence="7">
    <location>
        <begin position="14"/>
        <end position="38"/>
    </location>
</feature>
<dbReference type="InterPro" id="IPR001626">
    <property type="entry name" value="ABC_TroCD"/>
</dbReference>
<dbReference type="RefSeq" id="WP_146795546.1">
    <property type="nucleotide sequence ID" value="NZ_BJUU01000015.1"/>
</dbReference>
<keyword evidence="4 7" id="KW-1133">Transmembrane helix</keyword>
<dbReference type="GO" id="GO:0043190">
    <property type="term" value="C:ATP-binding cassette (ABC) transporter complex"/>
    <property type="evidence" value="ECO:0007669"/>
    <property type="project" value="InterPro"/>
</dbReference>
<dbReference type="AlphaFoldDB" id="A0AA87RDS0"/>
<feature type="transmembrane region" description="Helical" evidence="7">
    <location>
        <begin position="180"/>
        <end position="207"/>
    </location>
</feature>
<comment type="subcellular location">
    <subcellularLocation>
        <location evidence="6">Cell membrane</location>
        <topology evidence="6">Multi-pass membrane protein</topology>
    </subcellularLocation>
    <subcellularLocation>
        <location evidence="1">Membrane</location>
        <topology evidence="1">Multi-pass membrane protein</topology>
    </subcellularLocation>
</comment>
<dbReference type="Pfam" id="PF00950">
    <property type="entry name" value="ABC-3"/>
    <property type="match status" value="1"/>
</dbReference>
<feature type="transmembrane region" description="Helical" evidence="7">
    <location>
        <begin position="128"/>
        <end position="153"/>
    </location>
</feature>
<sequence>MLDLPALDFPALDFFGLAMLEVVLAGALAGLVGVLVVLRERAFFTMSLTHATFPGAVAAAILGVSIPLGAAVAAVALIAVAVGIGRIRSQGPAVASGIMLTAGFALGAFLQSVAPLAIDVESFLVGQVLAVTGADLALTAAVLAVALAVWALAGRHLIFSSVDEAGYRRAGLAPWLPETLALATIAGTVVAIMPVVGAILGVALIVAPAAAARLLVRDWRWMLVLAPAIGIASGVLGLWASRWLDLAAGGAIALVAALAYGLAWLVHALRARPAVGDAVPAAVRIPAGHATIETRSP</sequence>
<feature type="transmembrane region" description="Helical" evidence="7">
    <location>
        <begin position="93"/>
        <end position="116"/>
    </location>
</feature>
<protein>
    <submittedName>
        <fullName evidence="8">Anchored repeat-type ABC transporter permease subunit</fullName>
    </submittedName>
</protein>
<accession>A0AA87RDS0</accession>
<dbReference type="PANTHER" id="PTHR30477">
    <property type="entry name" value="ABC-TRANSPORTER METAL-BINDING PROTEIN"/>
    <property type="match status" value="1"/>
</dbReference>
<dbReference type="GO" id="GO:0055085">
    <property type="term" value="P:transmembrane transport"/>
    <property type="evidence" value="ECO:0007669"/>
    <property type="project" value="InterPro"/>
</dbReference>
<evidence type="ECO:0000256" key="3">
    <source>
        <dbReference type="ARBA" id="ARBA00022692"/>
    </source>
</evidence>
<dbReference type="Gene3D" id="1.10.3470.10">
    <property type="entry name" value="ABC transporter involved in vitamin B12 uptake, BtuC"/>
    <property type="match status" value="1"/>
</dbReference>
<proteinExistence type="inferred from homology"/>
<dbReference type="InterPro" id="IPR037294">
    <property type="entry name" value="ABC_BtuC-like"/>
</dbReference>
<keyword evidence="3 6" id="KW-0812">Transmembrane</keyword>
<organism evidence="8 9">
    <name type="scientific">Agrococcus baldri</name>
    <dbReference type="NCBI Taxonomy" id="153730"/>
    <lineage>
        <taxon>Bacteria</taxon>
        <taxon>Bacillati</taxon>
        <taxon>Actinomycetota</taxon>
        <taxon>Actinomycetes</taxon>
        <taxon>Micrococcales</taxon>
        <taxon>Microbacteriaceae</taxon>
        <taxon>Agrococcus</taxon>
    </lineage>
</organism>
<dbReference type="EMBL" id="BJUU01000015">
    <property type="protein sequence ID" value="GEK80886.1"/>
    <property type="molecule type" value="Genomic_DNA"/>
</dbReference>
<evidence type="ECO:0000256" key="2">
    <source>
        <dbReference type="ARBA" id="ARBA00008034"/>
    </source>
</evidence>